<evidence type="ECO:0000256" key="6">
    <source>
        <dbReference type="SAM" id="MobiDB-lite"/>
    </source>
</evidence>
<reference evidence="8 9" key="1">
    <citation type="submission" date="2024-02" db="EMBL/GenBank/DDBJ databases">
        <title>Whole genome sequencing and characterization of Corynebacterium isolated from the ocular surface of dry eye disease sufferers.</title>
        <authorList>
            <person name="Naqvi M."/>
        </authorList>
    </citation>
    <scope>NUCLEOTIDE SEQUENCE [LARGE SCALE GENOMIC DNA]</scope>
    <source>
        <strain evidence="8 9">PCRF</strain>
    </source>
</reference>
<keyword evidence="9" id="KW-1185">Reference proteome</keyword>
<feature type="transmembrane region" description="Helical" evidence="7">
    <location>
        <begin position="35"/>
        <end position="52"/>
    </location>
</feature>
<sequence length="436" mass="45501">MKSLSAATVFAALSGFLVVIVATRTLDEEAGKHFQAYWGLFFACTGILDGIMQETTRTISAQKEEAHLYLRGGIEKHSHALSPWHFALLVGLSAAALSLLAEPLWVARILGDHHMSGSGLLALGLCLYAFQAVLSGALSGWEQWPQYARLIALDSGIRFALSALAALFGWNILPFLVITVVGTLSWLIILAADPTARAHLRTPGPVPLGTFARRAGAAMVATGASAVIITGVAPLIQVTMEEPTADTGVALTGIMLAVSLTRAPILVPLQRFQSALIVYFVRHRARMRQAVAAPAAASLAVGVAGAGLAWLIGPWILGVGWDHDPAYAVPGPLLATLTFASSCTGVLVITGSATIAAERHRLYVAGWVAASATVCAVLWYGSDPLRTIPLALTAGPILGALVHLGALRADAARPGDPATGTGASPTRAARAGRHRH</sequence>
<organism evidence="8 9">
    <name type="scientific">Corynebacterium mastitidis</name>
    <dbReference type="NCBI Taxonomy" id="161890"/>
    <lineage>
        <taxon>Bacteria</taxon>
        <taxon>Bacillati</taxon>
        <taxon>Actinomycetota</taxon>
        <taxon>Actinomycetes</taxon>
        <taxon>Mycobacteriales</taxon>
        <taxon>Corynebacteriaceae</taxon>
        <taxon>Corynebacterium</taxon>
    </lineage>
</organism>
<evidence type="ECO:0000256" key="1">
    <source>
        <dbReference type="ARBA" id="ARBA00004651"/>
    </source>
</evidence>
<feature type="transmembrane region" description="Helical" evidence="7">
    <location>
        <begin position="215"/>
        <end position="236"/>
    </location>
</feature>
<feature type="transmembrane region" description="Helical" evidence="7">
    <location>
        <begin position="119"/>
        <end position="138"/>
    </location>
</feature>
<gene>
    <name evidence="8" type="ORF">V5S96_09610</name>
</gene>
<keyword evidence="4 7" id="KW-1133">Transmembrane helix</keyword>
<evidence type="ECO:0000256" key="7">
    <source>
        <dbReference type="SAM" id="Phobius"/>
    </source>
</evidence>
<feature type="transmembrane region" description="Helical" evidence="7">
    <location>
        <begin position="175"/>
        <end position="194"/>
    </location>
</feature>
<dbReference type="PANTHER" id="PTHR30250:SF11">
    <property type="entry name" value="O-ANTIGEN TRANSPORTER-RELATED"/>
    <property type="match status" value="1"/>
</dbReference>
<feature type="transmembrane region" description="Helical" evidence="7">
    <location>
        <begin position="333"/>
        <end position="355"/>
    </location>
</feature>
<feature type="transmembrane region" description="Helical" evidence="7">
    <location>
        <begin position="248"/>
        <end position="269"/>
    </location>
</feature>
<dbReference type="InterPro" id="IPR050833">
    <property type="entry name" value="Poly_Biosynth_Transport"/>
</dbReference>
<evidence type="ECO:0000256" key="5">
    <source>
        <dbReference type="ARBA" id="ARBA00023136"/>
    </source>
</evidence>
<feature type="transmembrane region" description="Helical" evidence="7">
    <location>
        <begin position="290"/>
        <end position="313"/>
    </location>
</feature>
<feature type="transmembrane region" description="Helical" evidence="7">
    <location>
        <begin position="362"/>
        <end position="381"/>
    </location>
</feature>
<evidence type="ECO:0000256" key="3">
    <source>
        <dbReference type="ARBA" id="ARBA00022692"/>
    </source>
</evidence>
<feature type="transmembrane region" description="Helical" evidence="7">
    <location>
        <begin position="86"/>
        <end position="107"/>
    </location>
</feature>
<dbReference type="RefSeq" id="WP_337890753.1">
    <property type="nucleotide sequence ID" value="NZ_JBAHVI010000009.1"/>
</dbReference>
<evidence type="ECO:0000313" key="8">
    <source>
        <dbReference type="EMBL" id="MEJ4100608.1"/>
    </source>
</evidence>
<feature type="region of interest" description="Disordered" evidence="6">
    <location>
        <begin position="413"/>
        <end position="436"/>
    </location>
</feature>
<comment type="caution">
    <text evidence="8">The sequence shown here is derived from an EMBL/GenBank/DDBJ whole genome shotgun (WGS) entry which is preliminary data.</text>
</comment>
<keyword evidence="2" id="KW-1003">Cell membrane</keyword>
<accession>A0ABU8P024</accession>
<keyword evidence="3 7" id="KW-0812">Transmembrane</keyword>
<feature type="transmembrane region" description="Helical" evidence="7">
    <location>
        <begin position="387"/>
        <end position="407"/>
    </location>
</feature>
<name>A0ABU8P024_9CORY</name>
<dbReference type="PANTHER" id="PTHR30250">
    <property type="entry name" value="PST FAMILY PREDICTED COLANIC ACID TRANSPORTER"/>
    <property type="match status" value="1"/>
</dbReference>
<evidence type="ECO:0000256" key="4">
    <source>
        <dbReference type="ARBA" id="ARBA00022989"/>
    </source>
</evidence>
<protein>
    <recommendedName>
        <fullName evidence="10">Polysaccharide biosynthesis protein</fullName>
    </recommendedName>
</protein>
<evidence type="ECO:0000313" key="9">
    <source>
        <dbReference type="Proteomes" id="UP001359781"/>
    </source>
</evidence>
<evidence type="ECO:0008006" key="10">
    <source>
        <dbReference type="Google" id="ProtNLM"/>
    </source>
</evidence>
<proteinExistence type="predicted"/>
<dbReference type="Proteomes" id="UP001359781">
    <property type="component" value="Unassembled WGS sequence"/>
</dbReference>
<keyword evidence="5 7" id="KW-0472">Membrane</keyword>
<evidence type="ECO:0000256" key="2">
    <source>
        <dbReference type="ARBA" id="ARBA00022475"/>
    </source>
</evidence>
<dbReference type="EMBL" id="JBAHVJ010000009">
    <property type="protein sequence ID" value="MEJ4100608.1"/>
    <property type="molecule type" value="Genomic_DNA"/>
</dbReference>
<comment type="subcellular location">
    <subcellularLocation>
        <location evidence="1">Cell membrane</location>
        <topology evidence="1">Multi-pass membrane protein</topology>
    </subcellularLocation>
</comment>